<dbReference type="Gene3D" id="1.25.40.10">
    <property type="entry name" value="Tetratricopeptide repeat domain"/>
    <property type="match status" value="1"/>
</dbReference>
<proteinExistence type="predicted"/>
<dbReference type="Pfam" id="PF13432">
    <property type="entry name" value="TPR_16"/>
    <property type="match status" value="1"/>
</dbReference>
<name>A0A4D4J9R7_9PSEU</name>
<dbReference type="PROSITE" id="PS50005">
    <property type="entry name" value="TPR"/>
    <property type="match status" value="1"/>
</dbReference>
<dbReference type="SUPFAM" id="SSF48452">
    <property type="entry name" value="TPR-like"/>
    <property type="match status" value="1"/>
</dbReference>
<dbReference type="InterPro" id="IPR019734">
    <property type="entry name" value="TPR_rpt"/>
</dbReference>
<reference evidence="3" key="1">
    <citation type="submission" date="2019-04" db="EMBL/GenBank/DDBJ databases">
        <title>Draft genome sequence of Pseudonocardiaceae bacterium SL3-2-4.</title>
        <authorList>
            <person name="Ningsih F."/>
            <person name="Yokota A."/>
            <person name="Sakai Y."/>
            <person name="Nanatani K."/>
            <person name="Yabe S."/>
            <person name="Oetari A."/>
            <person name="Sjamsuridzal W."/>
        </authorList>
    </citation>
    <scope>NUCLEOTIDE SEQUENCE [LARGE SCALE GENOMIC DNA]</scope>
    <source>
        <strain evidence="3">SL3-2-4</strain>
    </source>
</reference>
<protein>
    <submittedName>
        <fullName evidence="2">Uncharacterized protein</fullName>
    </submittedName>
</protein>
<dbReference type="InterPro" id="IPR011990">
    <property type="entry name" value="TPR-like_helical_dom_sf"/>
</dbReference>
<feature type="repeat" description="TPR" evidence="1">
    <location>
        <begin position="58"/>
        <end position="91"/>
    </location>
</feature>
<dbReference type="AlphaFoldDB" id="A0A4D4J9R7"/>
<dbReference type="EMBL" id="BJFL01000017">
    <property type="protein sequence ID" value="GDY31740.1"/>
    <property type="molecule type" value="Genomic_DNA"/>
</dbReference>
<evidence type="ECO:0000313" key="2">
    <source>
        <dbReference type="EMBL" id="GDY31740.1"/>
    </source>
</evidence>
<comment type="caution">
    <text evidence="2">The sequence shown here is derived from an EMBL/GenBank/DDBJ whole genome shotgun (WGS) entry which is preliminary data.</text>
</comment>
<dbReference type="RefSeq" id="WP_137814798.1">
    <property type="nucleotide sequence ID" value="NZ_BJFL01000017.1"/>
</dbReference>
<keyword evidence="3" id="KW-1185">Reference proteome</keyword>
<dbReference type="Proteomes" id="UP000298860">
    <property type="component" value="Unassembled WGS sequence"/>
</dbReference>
<keyword evidence="1" id="KW-0802">TPR repeat</keyword>
<evidence type="ECO:0000313" key="3">
    <source>
        <dbReference type="Proteomes" id="UP000298860"/>
    </source>
</evidence>
<gene>
    <name evidence="2" type="ORF">GTS_33730</name>
</gene>
<dbReference type="Pfam" id="PF14559">
    <property type="entry name" value="TPR_19"/>
    <property type="match status" value="1"/>
</dbReference>
<dbReference type="OrthoDB" id="9778494at2"/>
<evidence type="ECO:0000256" key="1">
    <source>
        <dbReference type="PROSITE-ProRule" id="PRU00339"/>
    </source>
</evidence>
<accession>A0A4D4J9R7</accession>
<organism evidence="2 3">
    <name type="scientific">Gandjariella thermophila</name>
    <dbReference type="NCBI Taxonomy" id="1931992"/>
    <lineage>
        <taxon>Bacteria</taxon>
        <taxon>Bacillati</taxon>
        <taxon>Actinomycetota</taxon>
        <taxon>Actinomycetes</taxon>
        <taxon>Pseudonocardiales</taxon>
        <taxon>Pseudonocardiaceae</taxon>
        <taxon>Gandjariella</taxon>
    </lineage>
</organism>
<sequence length="297" mass="34031">MPTLMQLAEAKDAEGVLARFRDRPREEVMAVADRLREDDIYHAAIEVYQWLLDGGESPDARFGLGQCYGKLYDFDTAAAHLERAFADDPGRSAGASYYAYVLERLGRMDEADRWYRYALGGAESDDPWARSHHAWFLEKWGRVEDACRAYEDVLARQPGYTWASKRYAMLLHRLGRPERARDLLRATAERTPGNRFAALNYLEYLLLTEHDGYVAFRASLDATEGPAWYPVMLAMYDYYREHLLPGRPDRARLAAWEAAADALPDSVHRDFDDLTALLADRGGDVDAWRAQVRRLLK</sequence>